<dbReference type="Pfam" id="PF02518">
    <property type="entry name" value="HATPase_c"/>
    <property type="match status" value="2"/>
</dbReference>
<dbReference type="InterPro" id="IPR036890">
    <property type="entry name" value="HATPase_C_sf"/>
</dbReference>
<proteinExistence type="predicted"/>
<dbReference type="SUPFAM" id="SSF55785">
    <property type="entry name" value="PYP-like sensor domain (PAS domain)"/>
    <property type="match status" value="1"/>
</dbReference>
<dbReference type="EC" id="2.7.13.3" evidence="2"/>
<reference evidence="8 9" key="1">
    <citation type="submission" date="2021-02" db="EMBL/GenBank/DDBJ databases">
        <title>Leptospira ainlahdjerensis sp. nov., Leptospira ainazelensis sp. nov., Leptospira abararensis sp. nov. and Leptospira chreensis sp. nov., four new species isolated from water sources in Algeria.</title>
        <authorList>
            <person name="Amara Korba A."/>
            <person name="Kainiu M."/>
            <person name="Vincent A.T."/>
            <person name="Mariet J.-F."/>
            <person name="Veyrier F.J."/>
            <person name="Goarant C."/>
            <person name="Picardeau M."/>
        </authorList>
    </citation>
    <scope>NUCLEOTIDE SEQUENCE [LARGE SCALE GENOMIC DNA]</scope>
    <source>
        <strain evidence="8 9">201903070</strain>
    </source>
</reference>
<dbReference type="PROSITE" id="PS50109">
    <property type="entry name" value="HIS_KIN"/>
    <property type="match status" value="2"/>
</dbReference>
<dbReference type="InterPro" id="IPR001789">
    <property type="entry name" value="Sig_transdc_resp-reg_receiver"/>
</dbReference>
<dbReference type="Gene3D" id="3.30.565.10">
    <property type="entry name" value="Histidine kinase-like ATPase, C-terminal domain"/>
    <property type="match status" value="2"/>
</dbReference>
<dbReference type="InterPro" id="IPR003594">
    <property type="entry name" value="HATPase_dom"/>
</dbReference>
<dbReference type="SMART" id="SM00387">
    <property type="entry name" value="HATPase_c"/>
    <property type="match status" value="2"/>
</dbReference>
<name>A0ABS2U9X8_9LEPT</name>
<dbReference type="SUPFAM" id="SSF52172">
    <property type="entry name" value="CheY-like"/>
    <property type="match status" value="1"/>
</dbReference>
<comment type="catalytic activity">
    <reaction evidence="1">
        <text>ATP + protein L-histidine = ADP + protein N-phospho-L-histidine.</text>
        <dbReference type="EC" id="2.7.13.3"/>
    </reaction>
</comment>
<evidence type="ECO:0000259" key="6">
    <source>
        <dbReference type="PROSITE" id="PS50109"/>
    </source>
</evidence>
<evidence type="ECO:0000259" key="7">
    <source>
        <dbReference type="PROSITE" id="PS50110"/>
    </source>
</evidence>
<dbReference type="PROSITE" id="PS50110">
    <property type="entry name" value="RESPONSE_REGULATORY"/>
    <property type="match status" value="1"/>
</dbReference>
<dbReference type="Gene3D" id="1.10.287.130">
    <property type="match status" value="2"/>
</dbReference>
<dbReference type="InterPro" id="IPR004358">
    <property type="entry name" value="Sig_transdc_His_kin-like_C"/>
</dbReference>
<dbReference type="PANTHER" id="PTHR43547:SF2">
    <property type="entry name" value="HYBRID SIGNAL TRANSDUCTION HISTIDINE KINASE C"/>
    <property type="match status" value="1"/>
</dbReference>
<dbReference type="PANTHER" id="PTHR43547">
    <property type="entry name" value="TWO-COMPONENT HISTIDINE KINASE"/>
    <property type="match status" value="1"/>
</dbReference>
<feature type="modified residue" description="4-aspartylphosphate" evidence="4">
    <location>
        <position position="525"/>
    </location>
</feature>
<dbReference type="SMART" id="SM00091">
    <property type="entry name" value="PAS"/>
    <property type="match status" value="1"/>
</dbReference>
<dbReference type="Pfam" id="PF08448">
    <property type="entry name" value="PAS_4"/>
    <property type="match status" value="1"/>
</dbReference>
<dbReference type="Proteomes" id="UP000724686">
    <property type="component" value="Unassembled WGS sequence"/>
</dbReference>
<dbReference type="SUPFAM" id="SSF55874">
    <property type="entry name" value="ATPase domain of HSP90 chaperone/DNA topoisomerase II/histidine kinase"/>
    <property type="match status" value="2"/>
</dbReference>
<dbReference type="SUPFAM" id="SSF47384">
    <property type="entry name" value="Homodimeric domain of signal transducing histidine kinase"/>
    <property type="match status" value="2"/>
</dbReference>
<dbReference type="RefSeq" id="WP_205279321.1">
    <property type="nucleotide sequence ID" value="NZ_JAFFPU010000031.1"/>
</dbReference>
<feature type="domain" description="Response regulatory" evidence="7">
    <location>
        <begin position="477"/>
        <end position="592"/>
    </location>
</feature>
<dbReference type="InterPro" id="IPR003661">
    <property type="entry name" value="HisK_dim/P_dom"/>
</dbReference>
<comment type="caution">
    <text evidence="8">The sequence shown here is derived from an EMBL/GenBank/DDBJ whole genome shotgun (WGS) entry which is preliminary data.</text>
</comment>
<dbReference type="Pfam" id="PF00512">
    <property type="entry name" value="HisKA"/>
    <property type="match status" value="2"/>
</dbReference>
<evidence type="ECO:0000256" key="2">
    <source>
        <dbReference type="ARBA" id="ARBA00012438"/>
    </source>
</evidence>
<evidence type="ECO:0000256" key="3">
    <source>
        <dbReference type="ARBA" id="ARBA00022553"/>
    </source>
</evidence>
<dbReference type="EMBL" id="JAFFPU010000031">
    <property type="protein sequence ID" value="MBM9577173.1"/>
    <property type="molecule type" value="Genomic_DNA"/>
</dbReference>
<feature type="domain" description="Histidine kinase" evidence="6">
    <location>
        <begin position="614"/>
        <end position="829"/>
    </location>
</feature>
<evidence type="ECO:0000256" key="5">
    <source>
        <dbReference type="SAM" id="Coils"/>
    </source>
</evidence>
<evidence type="ECO:0000256" key="1">
    <source>
        <dbReference type="ARBA" id="ARBA00000085"/>
    </source>
</evidence>
<dbReference type="Gene3D" id="3.40.50.2300">
    <property type="match status" value="1"/>
</dbReference>
<gene>
    <name evidence="8" type="ORF">JWG45_08415</name>
</gene>
<dbReference type="PRINTS" id="PR00344">
    <property type="entry name" value="BCTRLSENSOR"/>
</dbReference>
<dbReference type="InterPro" id="IPR036097">
    <property type="entry name" value="HisK_dim/P_sf"/>
</dbReference>
<dbReference type="SMART" id="SM00448">
    <property type="entry name" value="REC"/>
    <property type="match status" value="1"/>
</dbReference>
<dbReference type="InterPro" id="IPR013656">
    <property type="entry name" value="PAS_4"/>
</dbReference>
<dbReference type="InterPro" id="IPR000014">
    <property type="entry name" value="PAS"/>
</dbReference>
<keyword evidence="5" id="KW-0175">Coiled coil</keyword>
<feature type="coiled-coil region" evidence="5">
    <location>
        <begin position="170"/>
        <end position="204"/>
    </location>
</feature>
<dbReference type="SMART" id="SM00388">
    <property type="entry name" value="HisKA"/>
    <property type="match status" value="2"/>
</dbReference>
<evidence type="ECO:0000313" key="9">
    <source>
        <dbReference type="Proteomes" id="UP000724686"/>
    </source>
</evidence>
<protein>
    <recommendedName>
        <fullName evidence="2">histidine kinase</fullName>
        <ecNumber evidence="2">2.7.13.3</ecNumber>
    </recommendedName>
</protein>
<feature type="domain" description="Histidine kinase" evidence="6">
    <location>
        <begin position="214"/>
        <end position="430"/>
    </location>
</feature>
<dbReference type="Pfam" id="PF00072">
    <property type="entry name" value="Response_reg"/>
    <property type="match status" value="1"/>
</dbReference>
<organism evidence="8 9">
    <name type="scientific">Leptospira ainlahdjerensis</name>
    <dbReference type="NCBI Taxonomy" id="2810033"/>
    <lineage>
        <taxon>Bacteria</taxon>
        <taxon>Pseudomonadati</taxon>
        <taxon>Spirochaetota</taxon>
        <taxon>Spirochaetia</taxon>
        <taxon>Leptospirales</taxon>
        <taxon>Leptospiraceae</taxon>
        <taxon>Leptospira</taxon>
    </lineage>
</organism>
<accession>A0ABS2U9X8</accession>
<sequence>MTANDLETNDFRLIFESLPGLYLILLPDLKITAVSESYLKATNTKREEILGRGLFEVFPDNPSDPNATGVSNLRDSILSVIQDKATNAMAVQKYDVKRPDSEGGGFEEKFWSPVNSPVLNSKGEVVYIIHRVEDVTEFVRLKNLGKEQSKITEELRSLTASMENEIYQRAQEIQKSNKKLTSLNNDLTKREEELKQVYEKLIELDQLKTQFFANVSHELRTPLTLILGPTRSLLKQESISAFQKSLLETIERNSYTLLKHVNDLLDISKLEAGKMTFKYSNVDLSRTISNITAHFDSIAKERNIVFSTALPETCVVPVDEAKVERILLNLIANAFKFAPPSGRISCQLQREDSEVIIRVEDDGPGVSENLREVIFDKFRQGEEGDSRSFGGTGLGLAIVKEFVNLHLGKVAVTKSSLGGAMFEVRLPILAKEGIENNKHSSGEGDDLILAVMSAVSDLKKIEDDFSPEPIFSVSKPRVLIVEDNSEMRRYISETLSSEFQILIATNGKEGLEKAKLEKPDVIVTDIMMPVLSGDRMVREIREHSELDSTSIIFLSAKADMDARIQLLGEGAQDYLIKPFAPEELLVRVRNFIRLKKTIETLETTNADMEAFSYSVSHDLRAPVRSIEGFVRILMEDFGDTLDPEALRIVNIIEKSVTLMNSLIQNLLDFHKVSKVEFASRTVDMEALVRDIVSILKQESPTQNHCSIQIERLPGAIGDGAALKQVWVNLISNAIKYSSKGASPEVQIGCKEGEEWNTYFVKDNGVGFDKRYANRLFKVFQRLHLQDEFEGTGVGLAIVARIVQRHGGTVHADGEVGKGSIFSFSLPKIMQG</sequence>
<dbReference type="InterPro" id="IPR005467">
    <property type="entry name" value="His_kinase_dom"/>
</dbReference>
<dbReference type="CDD" id="cd00082">
    <property type="entry name" value="HisKA"/>
    <property type="match status" value="2"/>
</dbReference>
<evidence type="ECO:0000313" key="8">
    <source>
        <dbReference type="EMBL" id="MBM9577173.1"/>
    </source>
</evidence>
<keyword evidence="9" id="KW-1185">Reference proteome</keyword>
<keyword evidence="3 4" id="KW-0597">Phosphoprotein</keyword>
<dbReference type="Gene3D" id="3.30.450.20">
    <property type="entry name" value="PAS domain"/>
    <property type="match status" value="1"/>
</dbReference>
<evidence type="ECO:0000256" key="4">
    <source>
        <dbReference type="PROSITE-ProRule" id="PRU00169"/>
    </source>
</evidence>
<dbReference type="InterPro" id="IPR011006">
    <property type="entry name" value="CheY-like_superfamily"/>
</dbReference>
<dbReference type="CDD" id="cd17574">
    <property type="entry name" value="REC_OmpR"/>
    <property type="match status" value="1"/>
</dbReference>
<dbReference type="NCBIfam" id="NF047465">
    <property type="entry name" value="hybrid_HK_LvrA"/>
    <property type="match status" value="1"/>
</dbReference>
<dbReference type="InterPro" id="IPR035965">
    <property type="entry name" value="PAS-like_dom_sf"/>
</dbReference>